<feature type="transmembrane region" description="Helical" evidence="8">
    <location>
        <begin position="90"/>
        <end position="111"/>
    </location>
</feature>
<evidence type="ECO:0000259" key="9">
    <source>
        <dbReference type="Pfam" id="PF13231"/>
    </source>
</evidence>
<dbReference type="Proteomes" id="UP000521922">
    <property type="component" value="Unassembled WGS sequence"/>
</dbReference>
<feature type="transmembrane region" description="Helical" evidence="8">
    <location>
        <begin position="210"/>
        <end position="229"/>
    </location>
</feature>
<evidence type="ECO:0000313" key="11">
    <source>
        <dbReference type="Proteomes" id="UP000521922"/>
    </source>
</evidence>
<dbReference type="PANTHER" id="PTHR33908:SF3">
    <property type="entry name" value="UNDECAPRENYL PHOSPHATE-ALPHA-4-AMINO-4-DEOXY-L-ARABINOSE ARABINOSYL TRANSFERASE"/>
    <property type="match status" value="1"/>
</dbReference>
<feature type="transmembrane region" description="Helical" evidence="8">
    <location>
        <begin position="285"/>
        <end position="306"/>
    </location>
</feature>
<keyword evidence="7 8" id="KW-0472">Membrane</keyword>
<keyword evidence="11" id="KW-1185">Reference proteome</keyword>
<evidence type="ECO:0000256" key="2">
    <source>
        <dbReference type="ARBA" id="ARBA00022475"/>
    </source>
</evidence>
<dbReference type="Pfam" id="PF13231">
    <property type="entry name" value="PMT_2"/>
    <property type="match status" value="1"/>
</dbReference>
<reference evidence="10 11" key="1">
    <citation type="submission" date="2020-07" db="EMBL/GenBank/DDBJ databases">
        <title>Sequencing the genomes of 1000 actinobacteria strains.</title>
        <authorList>
            <person name="Klenk H.-P."/>
        </authorList>
    </citation>
    <scope>NUCLEOTIDE SEQUENCE [LARGE SCALE GENOMIC DNA]</scope>
    <source>
        <strain evidence="10 11">DSM 7487</strain>
    </source>
</reference>
<evidence type="ECO:0000256" key="8">
    <source>
        <dbReference type="SAM" id="Phobius"/>
    </source>
</evidence>
<dbReference type="PANTHER" id="PTHR33908">
    <property type="entry name" value="MANNOSYLTRANSFERASE YKCB-RELATED"/>
    <property type="match status" value="1"/>
</dbReference>
<gene>
    <name evidence="10" type="ORF">BJ968_004500</name>
</gene>
<evidence type="ECO:0000256" key="3">
    <source>
        <dbReference type="ARBA" id="ARBA00022676"/>
    </source>
</evidence>
<evidence type="ECO:0000256" key="4">
    <source>
        <dbReference type="ARBA" id="ARBA00022679"/>
    </source>
</evidence>
<dbReference type="GO" id="GO:0009103">
    <property type="term" value="P:lipopolysaccharide biosynthetic process"/>
    <property type="evidence" value="ECO:0007669"/>
    <property type="project" value="UniProtKB-ARBA"/>
</dbReference>
<evidence type="ECO:0000256" key="1">
    <source>
        <dbReference type="ARBA" id="ARBA00004651"/>
    </source>
</evidence>
<feature type="transmembrane region" description="Helical" evidence="8">
    <location>
        <begin position="318"/>
        <end position="336"/>
    </location>
</feature>
<dbReference type="GO" id="GO:0010041">
    <property type="term" value="P:response to iron(III) ion"/>
    <property type="evidence" value="ECO:0007669"/>
    <property type="project" value="TreeGrafter"/>
</dbReference>
<keyword evidence="3 10" id="KW-0328">Glycosyltransferase</keyword>
<keyword evidence="6 8" id="KW-1133">Transmembrane helix</keyword>
<comment type="caution">
    <text evidence="10">The sequence shown here is derived from an EMBL/GenBank/DDBJ whole genome shotgun (WGS) entry which is preliminary data.</text>
</comment>
<dbReference type="EC" id="2.4.1.-" evidence="10"/>
<dbReference type="RefSeq" id="WP_179755689.1">
    <property type="nucleotide sequence ID" value="NZ_BAAAGN010000015.1"/>
</dbReference>
<feature type="domain" description="Glycosyltransferase RgtA/B/C/D-like" evidence="9">
    <location>
        <begin position="88"/>
        <end position="224"/>
    </location>
</feature>
<comment type="subcellular location">
    <subcellularLocation>
        <location evidence="1">Cell membrane</location>
        <topology evidence="1">Multi-pass membrane protein</topology>
    </subcellularLocation>
</comment>
<name>A0A7Y9DQJ3_9ACTN</name>
<dbReference type="GO" id="GO:0016763">
    <property type="term" value="F:pentosyltransferase activity"/>
    <property type="evidence" value="ECO:0007669"/>
    <property type="project" value="TreeGrafter"/>
</dbReference>
<keyword evidence="5 8" id="KW-0812">Transmembrane</keyword>
<proteinExistence type="predicted"/>
<keyword evidence="4 10" id="KW-0808">Transferase</keyword>
<feature type="transmembrane region" description="Helical" evidence="8">
    <location>
        <begin position="21"/>
        <end position="40"/>
    </location>
</feature>
<evidence type="ECO:0000256" key="5">
    <source>
        <dbReference type="ARBA" id="ARBA00022692"/>
    </source>
</evidence>
<evidence type="ECO:0000256" key="7">
    <source>
        <dbReference type="ARBA" id="ARBA00023136"/>
    </source>
</evidence>
<dbReference type="InterPro" id="IPR050297">
    <property type="entry name" value="LipidA_mod_glycosyltrf_83"/>
</dbReference>
<sequence length="502" mass="53475">MHRAEHHLRPHQLLHRVAGGWWWLLPGLLAVAITAWRYGAKPLWRDEIYTLATAVRGWSVMLRGLRVTDAGLGPWYALMHPWVRVSQGEAWLRLPGAVATVVAVVVVAACARRLLDPVAGVAAGVVCAVLPVLVEHSQEARPYPLVVASVTVTAYALLRDREGPRTRWWILWTGAATAAAALHVLSGAPAVAALITVVLLWPARAPRRRILLGAVLPASAAVALVAVGFSQAPDRIGDDFPVLSRTLDLWHSAAGGRAALVVVAVLCAVGLTAWSRRADRGGRRFGPVFVIAWIAAPVLANAGSAWGGQLFEPRYSTAAAPGLAVLCGAGVAVLARGRGAQSLGLPRWRSVGAGLAVTLLVATQVPHLVQVRRQAYVIDDMPAAARDLAASVQPGDAVVYLGNTTRPMARYYLPPGLGLEDVLLRSDPAVSVSIGGDEIPDGERLAALGSFNRVWLVGVRLNDPWDVVFASSTTAAHTRRTMIFHEDYGQLRVELWAGPGAP</sequence>
<accession>A0A7Y9DQJ3</accession>
<feature type="transmembrane region" description="Helical" evidence="8">
    <location>
        <begin position="249"/>
        <end position="273"/>
    </location>
</feature>
<dbReference type="EMBL" id="JACCBB010000001">
    <property type="protein sequence ID" value="NYD24960.1"/>
    <property type="molecule type" value="Genomic_DNA"/>
</dbReference>
<feature type="transmembrane region" description="Helical" evidence="8">
    <location>
        <begin position="117"/>
        <end position="134"/>
    </location>
</feature>
<dbReference type="AlphaFoldDB" id="A0A7Y9DQJ3"/>
<dbReference type="InterPro" id="IPR038731">
    <property type="entry name" value="RgtA/B/C-like"/>
</dbReference>
<evidence type="ECO:0000313" key="10">
    <source>
        <dbReference type="EMBL" id="NYD24960.1"/>
    </source>
</evidence>
<dbReference type="GO" id="GO:0005886">
    <property type="term" value="C:plasma membrane"/>
    <property type="evidence" value="ECO:0007669"/>
    <property type="project" value="UniProtKB-SubCell"/>
</dbReference>
<feature type="transmembrane region" description="Helical" evidence="8">
    <location>
        <begin position="170"/>
        <end position="203"/>
    </location>
</feature>
<keyword evidence="2" id="KW-1003">Cell membrane</keyword>
<organism evidence="10 11">
    <name type="scientific">Kineococcus aurantiacus</name>
    <dbReference type="NCBI Taxonomy" id="37633"/>
    <lineage>
        <taxon>Bacteria</taxon>
        <taxon>Bacillati</taxon>
        <taxon>Actinomycetota</taxon>
        <taxon>Actinomycetes</taxon>
        <taxon>Kineosporiales</taxon>
        <taxon>Kineosporiaceae</taxon>
        <taxon>Kineococcus</taxon>
    </lineage>
</organism>
<protein>
    <submittedName>
        <fullName evidence="10">Mannosyltransferase</fullName>
        <ecNumber evidence="10">2.4.1.-</ecNumber>
    </submittedName>
</protein>
<evidence type="ECO:0000256" key="6">
    <source>
        <dbReference type="ARBA" id="ARBA00022989"/>
    </source>
</evidence>